<dbReference type="GO" id="GO:0042545">
    <property type="term" value="P:cell wall modification"/>
    <property type="evidence" value="ECO:0007669"/>
    <property type="project" value="UniProtKB-UniRule"/>
</dbReference>
<comment type="catalytic activity">
    <reaction evidence="6 8">
        <text>[(1-&gt;4)-alpha-D-galacturonosyl methyl ester](n) + n H2O = [(1-&gt;4)-alpha-D-galacturonosyl](n) + n methanol + n H(+)</text>
        <dbReference type="Rhea" id="RHEA:22380"/>
        <dbReference type="Rhea" id="RHEA-COMP:14570"/>
        <dbReference type="Rhea" id="RHEA-COMP:14573"/>
        <dbReference type="ChEBI" id="CHEBI:15377"/>
        <dbReference type="ChEBI" id="CHEBI:15378"/>
        <dbReference type="ChEBI" id="CHEBI:17790"/>
        <dbReference type="ChEBI" id="CHEBI:140522"/>
        <dbReference type="ChEBI" id="CHEBI:140523"/>
        <dbReference type="EC" id="3.1.1.11"/>
    </reaction>
</comment>
<dbReference type="Gene3D" id="2.160.20.10">
    <property type="entry name" value="Single-stranded right-handed beta-helix, Pectin lyase-like"/>
    <property type="match status" value="1"/>
</dbReference>
<keyword evidence="5 8" id="KW-0063">Aspartyl esterase</keyword>
<evidence type="ECO:0007829" key="12">
    <source>
        <dbReference type="PeptideAtlas" id="A0A804PHC3"/>
    </source>
</evidence>
<comment type="similarity">
    <text evidence="2">Belongs to the pectinesterase family.</text>
</comment>
<reference evidence="10" key="3">
    <citation type="submission" date="2021-05" db="UniProtKB">
        <authorList>
            <consortium name="EnsemblPlants"/>
        </authorList>
    </citation>
    <scope>IDENTIFICATION</scope>
    <source>
        <strain evidence="10">cv. B73</strain>
    </source>
</reference>
<dbReference type="UniPathway" id="UPA00545">
    <property type="reaction ID" value="UER00823"/>
</dbReference>
<dbReference type="AlphaFoldDB" id="A0A804PHC3"/>
<dbReference type="GO" id="GO:0030599">
    <property type="term" value="F:pectinesterase activity"/>
    <property type="evidence" value="ECO:0000318"/>
    <property type="project" value="GO_Central"/>
</dbReference>
<dbReference type="InterPro" id="IPR000070">
    <property type="entry name" value="Pectinesterase_cat"/>
</dbReference>
<comment type="pathway">
    <text evidence="1 8">Glycan metabolism; pectin degradation; 2-dehydro-3-deoxy-D-gluconate from pectin: step 1/5.</text>
</comment>
<evidence type="ECO:0000256" key="7">
    <source>
        <dbReference type="PROSITE-ProRule" id="PRU10040"/>
    </source>
</evidence>
<protein>
    <recommendedName>
        <fullName evidence="3 8">Pectinesterase</fullName>
        <ecNumber evidence="3 8">3.1.1.11</ecNumber>
    </recommendedName>
</protein>
<sequence length="341" mass="37399">MDALRRIRTQCSAQANTVTNFINPTNSEEQGYRTIGESIANIPDDSTKQYILILSGGTVYREKVLVSKSKPFVTIRSDDPINPAIIVWNDTAATLGKDSKPLGVDGSSTMTVESDYFIAYGVVFRNDVAAAAKKKKAEGEAPALRVLGTKATFYNCTIEGGQGALYDQMGLHYFKSCTIRGTIDFIFGSAKSFYEDCTIVSVNNMEEIMTLPVAPPQLDIHDNPIKVAPGEGGFSFKTCTITGEGQQIFLGRMGTPSIYSYTQIAKEVVPIIYDKGNIFMPSNMTGRRCATFKCYGPGLEKIWHVKLRYAEAIYFLGTDFINGDSWILSIPPTDAETLLSV</sequence>
<dbReference type="EnsemblPlants" id="Zm00001eb239290_T003">
    <property type="protein sequence ID" value="Zm00001eb239290_P003"/>
    <property type="gene ID" value="Zm00001eb239290"/>
</dbReference>
<reference evidence="11" key="1">
    <citation type="journal article" date="2009" name="Science">
        <title>The B73 maize genome: complexity, diversity, and dynamics.</title>
        <authorList>
            <person name="Schnable P.S."/>
            <person name="Ware D."/>
            <person name="Fulton R.S."/>
            <person name="Stein J.C."/>
            <person name="Wei F."/>
            <person name="Pasternak S."/>
            <person name="Liang C."/>
            <person name="Zhang J."/>
            <person name="Fulton L."/>
            <person name="Graves T.A."/>
            <person name="Minx P."/>
            <person name="Reily A.D."/>
            <person name="Courtney L."/>
            <person name="Kruchowski S.S."/>
            <person name="Tomlinson C."/>
            <person name="Strong C."/>
            <person name="Delehaunty K."/>
            <person name="Fronick C."/>
            <person name="Courtney B."/>
            <person name="Rock S.M."/>
            <person name="Belter E."/>
            <person name="Du F."/>
            <person name="Kim K."/>
            <person name="Abbott R.M."/>
            <person name="Cotton M."/>
            <person name="Levy A."/>
            <person name="Marchetto P."/>
            <person name="Ochoa K."/>
            <person name="Jackson S.M."/>
            <person name="Gillam B."/>
            <person name="Chen W."/>
            <person name="Yan L."/>
            <person name="Higginbotham J."/>
            <person name="Cardenas M."/>
            <person name="Waligorski J."/>
            <person name="Applebaum E."/>
            <person name="Phelps L."/>
            <person name="Falcone J."/>
            <person name="Kanchi K."/>
            <person name="Thane T."/>
            <person name="Scimone A."/>
            <person name="Thane N."/>
            <person name="Henke J."/>
            <person name="Wang T."/>
            <person name="Ruppert J."/>
            <person name="Shah N."/>
            <person name="Rotter K."/>
            <person name="Hodges J."/>
            <person name="Ingenthron E."/>
            <person name="Cordes M."/>
            <person name="Kohlberg S."/>
            <person name="Sgro J."/>
            <person name="Delgado B."/>
            <person name="Mead K."/>
            <person name="Chinwalla A."/>
            <person name="Leonard S."/>
            <person name="Crouse K."/>
            <person name="Collura K."/>
            <person name="Kudrna D."/>
            <person name="Currie J."/>
            <person name="He R."/>
            <person name="Angelova A."/>
            <person name="Rajasekar S."/>
            <person name="Mueller T."/>
            <person name="Lomeli R."/>
            <person name="Scara G."/>
            <person name="Ko A."/>
            <person name="Delaney K."/>
            <person name="Wissotski M."/>
            <person name="Lopez G."/>
            <person name="Campos D."/>
            <person name="Braidotti M."/>
            <person name="Ashley E."/>
            <person name="Golser W."/>
            <person name="Kim H."/>
            <person name="Lee S."/>
            <person name="Lin J."/>
            <person name="Dujmic Z."/>
            <person name="Kim W."/>
            <person name="Talag J."/>
            <person name="Zuccolo A."/>
            <person name="Fan C."/>
            <person name="Sebastian A."/>
            <person name="Kramer M."/>
            <person name="Spiegel L."/>
            <person name="Nascimento L."/>
            <person name="Zutavern T."/>
            <person name="Miller B."/>
            <person name="Ambroise C."/>
            <person name="Muller S."/>
            <person name="Spooner W."/>
            <person name="Narechania A."/>
            <person name="Ren L."/>
            <person name="Wei S."/>
            <person name="Kumari S."/>
            <person name="Faga B."/>
            <person name="Levy M.J."/>
            <person name="McMahan L."/>
            <person name="Van Buren P."/>
            <person name="Vaughn M.W."/>
            <person name="Ying K."/>
            <person name="Yeh C.-T."/>
            <person name="Emrich S.J."/>
            <person name="Jia Y."/>
            <person name="Kalyanaraman A."/>
            <person name="Hsia A.-P."/>
            <person name="Barbazuk W.B."/>
            <person name="Baucom R.S."/>
            <person name="Brutnell T.P."/>
            <person name="Carpita N.C."/>
            <person name="Chaparro C."/>
            <person name="Chia J.-M."/>
            <person name="Deragon J.-M."/>
            <person name="Estill J.C."/>
            <person name="Fu Y."/>
            <person name="Jeddeloh J.A."/>
            <person name="Han Y."/>
            <person name="Lee H."/>
            <person name="Li P."/>
            <person name="Lisch D.R."/>
            <person name="Liu S."/>
            <person name="Liu Z."/>
            <person name="Nagel D.H."/>
            <person name="McCann M.C."/>
            <person name="SanMiguel P."/>
            <person name="Myers A.M."/>
            <person name="Nettleton D."/>
            <person name="Nguyen J."/>
            <person name="Penning B.W."/>
            <person name="Ponnala L."/>
            <person name="Schneider K.L."/>
            <person name="Schwartz D.C."/>
            <person name="Sharma A."/>
            <person name="Soderlund C."/>
            <person name="Springer N.M."/>
            <person name="Sun Q."/>
            <person name="Wang H."/>
            <person name="Waterman M."/>
            <person name="Westerman R."/>
            <person name="Wolfgruber T.K."/>
            <person name="Yang L."/>
            <person name="Yu Y."/>
            <person name="Zhang L."/>
            <person name="Zhou S."/>
            <person name="Zhu Q."/>
            <person name="Bennetzen J.L."/>
            <person name="Dawe R.K."/>
            <person name="Jiang J."/>
            <person name="Jiang N."/>
            <person name="Presting G.G."/>
            <person name="Wessler S.R."/>
            <person name="Aluru S."/>
            <person name="Martienssen R.A."/>
            <person name="Clifton S.W."/>
            <person name="McCombie W.R."/>
            <person name="Wing R.A."/>
            <person name="Wilson R.K."/>
        </authorList>
    </citation>
    <scope>NUCLEOTIDE SEQUENCE [LARGE SCALE GENOMIC DNA]</scope>
    <source>
        <strain evidence="11">cv. B73</strain>
    </source>
</reference>
<dbReference type="PANTHER" id="PTHR31321">
    <property type="entry name" value="ACYL-COA THIOESTER HYDROLASE YBHC-RELATED"/>
    <property type="match status" value="1"/>
</dbReference>
<keyword evidence="11" id="KW-1185">Reference proteome</keyword>
<feature type="domain" description="Pectinesterase catalytic" evidence="9">
    <location>
        <begin position="29"/>
        <end position="246"/>
    </location>
</feature>
<evidence type="ECO:0000256" key="6">
    <source>
        <dbReference type="ARBA" id="ARBA00047928"/>
    </source>
</evidence>
<dbReference type="InterPro" id="IPR033131">
    <property type="entry name" value="Pectinesterase_Asp_AS"/>
</dbReference>
<accession>A0A804PHC3</accession>
<dbReference type="InParanoid" id="A0A804PHC3"/>
<dbReference type="Pfam" id="PF01095">
    <property type="entry name" value="Pectinesterase"/>
    <property type="match status" value="1"/>
</dbReference>
<evidence type="ECO:0000256" key="4">
    <source>
        <dbReference type="ARBA" id="ARBA00022801"/>
    </source>
</evidence>
<dbReference type="PANTHER" id="PTHR31321:SF135">
    <property type="entry name" value="OS11G0659600 PROTEIN"/>
    <property type="match status" value="1"/>
</dbReference>
<evidence type="ECO:0000313" key="10">
    <source>
        <dbReference type="EnsemblPlants" id="Zm00001eb239290_P003"/>
    </source>
</evidence>
<dbReference type="PROSITE" id="PS00503">
    <property type="entry name" value="PECTINESTERASE_2"/>
    <property type="match status" value="1"/>
</dbReference>
<dbReference type="GO" id="GO:0045490">
    <property type="term" value="P:pectin catabolic process"/>
    <property type="evidence" value="ECO:0000318"/>
    <property type="project" value="GO_Central"/>
</dbReference>
<evidence type="ECO:0000256" key="3">
    <source>
        <dbReference type="ARBA" id="ARBA00013229"/>
    </source>
</evidence>
<reference evidence="10" key="2">
    <citation type="submission" date="2019-07" db="EMBL/GenBank/DDBJ databases">
        <authorList>
            <person name="Seetharam A."/>
            <person name="Woodhouse M."/>
            <person name="Cannon E."/>
        </authorList>
    </citation>
    <scope>NUCLEOTIDE SEQUENCE [LARGE SCALE GENOMIC DNA]</scope>
    <source>
        <strain evidence="10">cv. B73</strain>
    </source>
</reference>
<dbReference type="Gramene" id="Zm00001eb239290_T003">
    <property type="protein sequence ID" value="Zm00001eb239290_P003"/>
    <property type="gene ID" value="Zm00001eb239290"/>
</dbReference>
<evidence type="ECO:0000313" key="11">
    <source>
        <dbReference type="Proteomes" id="UP000007305"/>
    </source>
</evidence>
<dbReference type="EC" id="3.1.1.11" evidence="3 8"/>
<organism evidence="10 11">
    <name type="scientific">Zea mays</name>
    <name type="common">Maize</name>
    <dbReference type="NCBI Taxonomy" id="4577"/>
    <lineage>
        <taxon>Eukaryota</taxon>
        <taxon>Viridiplantae</taxon>
        <taxon>Streptophyta</taxon>
        <taxon>Embryophyta</taxon>
        <taxon>Tracheophyta</taxon>
        <taxon>Spermatophyta</taxon>
        <taxon>Magnoliopsida</taxon>
        <taxon>Liliopsida</taxon>
        <taxon>Poales</taxon>
        <taxon>Poaceae</taxon>
        <taxon>PACMAD clade</taxon>
        <taxon>Panicoideae</taxon>
        <taxon>Andropogonodae</taxon>
        <taxon>Andropogoneae</taxon>
        <taxon>Tripsacinae</taxon>
        <taxon>Zea</taxon>
    </lineage>
</organism>
<dbReference type="InterPro" id="IPR012334">
    <property type="entry name" value="Pectin_lyas_fold"/>
</dbReference>
<evidence type="ECO:0000256" key="8">
    <source>
        <dbReference type="RuleBase" id="RU000589"/>
    </source>
</evidence>
<keyword evidence="12" id="KW-1267">Proteomics identification</keyword>
<dbReference type="Proteomes" id="UP000007305">
    <property type="component" value="Chromosome 5"/>
</dbReference>
<evidence type="ECO:0000256" key="2">
    <source>
        <dbReference type="ARBA" id="ARBA00008891"/>
    </source>
</evidence>
<name>A0A804PHC3_MAIZE</name>
<evidence type="ECO:0000256" key="5">
    <source>
        <dbReference type="ARBA" id="ARBA00023085"/>
    </source>
</evidence>
<feature type="active site" evidence="7">
    <location>
        <position position="184"/>
    </location>
</feature>
<proteinExistence type="evidence at protein level"/>
<dbReference type="SUPFAM" id="SSF51126">
    <property type="entry name" value="Pectin lyase-like"/>
    <property type="match status" value="1"/>
</dbReference>
<evidence type="ECO:0000256" key="1">
    <source>
        <dbReference type="ARBA" id="ARBA00005184"/>
    </source>
</evidence>
<evidence type="ECO:0000259" key="9">
    <source>
        <dbReference type="Pfam" id="PF01095"/>
    </source>
</evidence>
<dbReference type="InterPro" id="IPR011050">
    <property type="entry name" value="Pectin_lyase_fold/virulence"/>
</dbReference>
<keyword evidence="4 8" id="KW-0378">Hydrolase</keyword>